<comment type="similarity">
    <text evidence="1 9">Belongs to the class-I aminoacyl-tRNA synthetase family.</text>
</comment>
<dbReference type="NCBIfam" id="TIGR00233">
    <property type="entry name" value="trpS"/>
    <property type="match status" value="1"/>
</dbReference>
<evidence type="ECO:0000256" key="9">
    <source>
        <dbReference type="RuleBase" id="RU363036"/>
    </source>
</evidence>
<dbReference type="Pfam" id="PF00579">
    <property type="entry name" value="tRNA-synt_1b"/>
    <property type="match status" value="1"/>
</dbReference>
<dbReference type="InterPro" id="IPR001412">
    <property type="entry name" value="aa-tRNA-synth_I_CS"/>
</dbReference>
<keyword evidence="6 9" id="KW-0648">Protein biosynthesis</keyword>
<dbReference type="InterPro" id="IPR014729">
    <property type="entry name" value="Rossmann-like_a/b/a_fold"/>
</dbReference>
<evidence type="ECO:0000256" key="7">
    <source>
        <dbReference type="ARBA" id="ARBA00023146"/>
    </source>
</evidence>
<name>A0A2A9ETI9_9MICO</name>
<evidence type="ECO:0000256" key="4">
    <source>
        <dbReference type="ARBA" id="ARBA00022741"/>
    </source>
</evidence>
<dbReference type="GO" id="GO:0005737">
    <property type="term" value="C:cytoplasm"/>
    <property type="evidence" value="ECO:0007669"/>
    <property type="project" value="UniProtKB-UniRule"/>
</dbReference>
<dbReference type="GO" id="GO:0006436">
    <property type="term" value="P:tryptophanyl-tRNA aminoacylation"/>
    <property type="evidence" value="ECO:0007669"/>
    <property type="project" value="UniProtKB-UniRule"/>
</dbReference>
<evidence type="ECO:0000256" key="3">
    <source>
        <dbReference type="ARBA" id="ARBA00022598"/>
    </source>
</evidence>
<dbReference type="InterPro" id="IPR050203">
    <property type="entry name" value="Trp-tRNA_synthetase"/>
</dbReference>
<dbReference type="PROSITE" id="PS00178">
    <property type="entry name" value="AA_TRNA_LIGASE_I"/>
    <property type="match status" value="1"/>
</dbReference>
<evidence type="ECO:0000256" key="10">
    <source>
        <dbReference type="SAM" id="MobiDB-lite"/>
    </source>
</evidence>
<evidence type="ECO:0000313" key="12">
    <source>
        <dbReference type="Proteomes" id="UP000224130"/>
    </source>
</evidence>
<evidence type="ECO:0000313" key="11">
    <source>
        <dbReference type="EMBL" id="PFG42063.1"/>
    </source>
</evidence>
<dbReference type="RefSeq" id="WP_098462640.1">
    <property type="nucleotide sequence ID" value="NZ_PDJJ01000001.1"/>
</dbReference>
<sequence>MSTTVQPVPTVPDLDASAVPPAGVDPHPGETASVRTARARSAEVEALIACDPRRFRVLTGDRPTGALHLGHLVGTLENRVRLQDAGVDVVVVVADYQVIADRDDAGDLPAVVREVVLDQLAAGLDPARSTIFAHSAVPALHQLLLPFLALVTVSELERNPTVKAEAVDAARRQGRGMSGLLLTYPVHQAADILAVHGNLVPVGTDQLPHLETTRTVARRFNQRFTAAQPYFAEPDALLTDTPTVLGDDGEKMSKSRGNVLELRASEDETAAYFRRARTDGDRHITFDPETRPEVANLLRIGAHFAGTTPQALAQSVGPAGAGRLKELVTDAVVEGLRPLRARRRDLAAEGPAVVADALARGAARVDAIAEATLQDVRELMRTVY</sequence>
<feature type="region of interest" description="Disordered" evidence="10">
    <location>
        <begin position="1"/>
        <end position="31"/>
    </location>
</feature>
<evidence type="ECO:0000256" key="6">
    <source>
        <dbReference type="ARBA" id="ARBA00022917"/>
    </source>
</evidence>
<evidence type="ECO:0000256" key="1">
    <source>
        <dbReference type="ARBA" id="ARBA00005594"/>
    </source>
</evidence>
<dbReference type="Gene3D" id="1.10.240.10">
    <property type="entry name" value="Tyrosyl-Transfer RNA Synthetase"/>
    <property type="match status" value="1"/>
</dbReference>
<keyword evidence="3 9" id="KW-0436">Ligase</keyword>
<keyword evidence="5 9" id="KW-0067">ATP-binding</keyword>
<dbReference type="AlphaFoldDB" id="A0A2A9ETI9"/>
<dbReference type="GO" id="GO:0004830">
    <property type="term" value="F:tryptophan-tRNA ligase activity"/>
    <property type="evidence" value="ECO:0007669"/>
    <property type="project" value="UniProtKB-UniRule"/>
</dbReference>
<comment type="caution">
    <text evidence="11">The sequence shown here is derived from an EMBL/GenBank/DDBJ whole genome shotgun (WGS) entry which is preliminary data.</text>
</comment>
<keyword evidence="12" id="KW-1185">Reference proteome</keyword>
<protein>
    <recommendedName>
        <fullName evidence="2 8">Tryptophan--tRNA ligase</fullName>
        <ecNumber evidence="2 8">6.1.1.2</ecNumber>
    </recommendedName>
</protein>
<dbReference type="InterPro" id="IPR002306">
    <property type="entry name" value="Trp-tRNA-ligase"/>
</dbReference>
<accession>A0A2A9ETI9</accession>
<dbReference type="OrthoDB" id="9801042at2"/>
<dbReference type="PANTHER" id="PTHR43766">
    <property type="entry name" value="TRYPTOPHAN--TRNA LIGASE, MITOCHONDRIAL"/>
    <property type="match status" value="1"/>
</dbReference>
<dbReference type="SUPFAM" id="SSF52374">
    <property type="entry name" value="Nucleotidylyl transferase"/>
    <property type="match status" value="1"/>
</dbReference>
<evidence type="ECO:0000256" key="8">
    <source>
        <dbReference type="NCBIfam" id="TIGR00233"/>
    </source>
</evidence>
<dbReference type="EMBL" id="PDJJ01000001">
    <property type="protein sequence ID" value="PFG42063.1"/>
    <property type="molecule type" value="Genomic_DNA"/>
</dbReference>
<dbReference type="PANTHER" id="PTHR43766:SF1">
    <property type="entry name" value="TRYPTOPHAN--TRNA LIGASE, MITOCHONDRIAL"/>
    <property type="match status" value="1"/>
</dbReference>
<evidence type="ECO:0000256" key="2">
    <source>
        <dbReference type="ARBA" id="ARBA00013161"/>
    </source>
</evidence>
<keyword evidence="7 9" id="KW-0030">Aminoacyl-tRNA synthetase</keyword>
<dbReference type="InterPro" id="IPR002305">
    <property type="entry name" value="aa-tRNA-synth_Ic"/>
</dbReference>
<dbReference type="Gene3D" id="3.40.50.620">
    <property type="entry name" value="HUPs"/>
    <property type="match status" value="1"/>
</dbReference>
<dbReference type="Proteomes" id="UP000224130">
    <property type="component" value="Unassembled WGS sequence"/>
</dbReference>
<gene>
    <name evidence="11" type="ORF">ATJ88_0713</name>
</gene>
<evidence type="ECO:0000256" key="5">
    <source>
        <dbReference type="ARBA" id="ARBA00022840"/>
    </source>
</evidence>
<dbReference type="PRINTS" id="PR01039">
    <property type="entry name" value="TRNASYNTHTRP"/>
</dbReference>
<proteinExistence type="inferred from homology"/>
<keyword evidence="4 9" id="KW-0547">Nucleotide-binding</keyword>
<organism evidence="11 12">
    <name type="scientific">Isoptericola jiangsuensis</name>
    <dbReference type="NCBI Taxonomy" id="548579"/>
    <lineage>
        <taxon>Bacteria</taxon>
        <taxon>Bacillati</taxon>
        <taxon>Actinomycetota</taxon>
        <taxon>Actinomycetes</taxon>
        <taxon>Micrococcales</taxon>
        <taxon>Promicromonosporaceae</taxon>
        <taxon>Isoptericola</taxon>
    </lineage>
</organism>
<dbReference type="GO" id="GO:0005524">
    <property type="term" value="F:ATP binding"/>
    <property type="evidence" value="ECO:0007669"/>
    <property type="project" value="UniProtKB-KW"/>
</dbReference>
<dbReference type="EC" id="6.1.1.2" evidence="2 8"/>
<reference evidence="11 12" key="1">
    <citation type="submission" date="2017-10" db="EMBL/GenBank/DDBJ databases">
        <title>Sequencing the genomes of 1000 actinobacteria strains.</title>
        <authorList>
            <person name="Klenk H.-P."/>
        </authorList>
    </citation>
    <scope>NUCLEOTIDE SEQUENCE [LARGE SCALE GENOMIC DNA]</scope>
    <source>
        <strain evidence="11 12">DSM 21863</strain>
    </source>
</reference>